<feature type="transmembrane region" description="Helical" evidence="9">
    <location>
        <begin position="176"/>
        <end position="196"/>
    </location>
</feature>
<keyword evidence="8" id="KW-0407">Ion channel</keyword>
<feature type="transmembrane region" description="Helical" evidence="9">
    <location>
        <begin position="144"/>
        <end position="164"/>
    </location>
</feature>
<keyword evidence="4 9" id="KW-1133">Transmembrane helix</keyword>
<feature type="domain" description="Cyclic nucleotide-binding" evidence="10">
    <location>
        <begin position="400"/>
        <end position="484"/>
    </location>
</feature>
<dbReference type="PANTHER" id="PTHR45651">
    <property type="entry name" value="CYCLIC NUCLEOTIDE-GATED ION CHANNEL 15-RELATED-RELATED"/>
    <property type="match status" value="1"/>
</dbReference>
<dbReference type="PROSITE" id="PS50042">
    <property type="entry name" value="CNMP_BINDING_3"/>
    <property type="match status" value="1"/>
</dbReference>
<reference evidence="11" key="2">
    <citation type="submission" date="2021-02" db="EMBL/GenBank/DDBJ databases">
        <authorList>
            <person name="Kimball J.A."/>
            <person name="Haas M.W."/>
            <person name="Macchietto M."/>
            <person name="Kono T."/>
            <person name="Duquette J."/>
            <person name="Shao M."/>
        </authorList>
    </citation>
    <scope>NUCLEOTIDE SEQUENCE</scope>
    <source>
        <tissue evidence="11">Fresh leaf tissue</tissue>
    </source>
</reference>
<evidence type="ECO:0000313" key="11">
    <source>
        <dbReference type="EMBL" id="KAG8058620.1"/>
    </source>
</evidence>
<keyword evidence="6 9" id="KW-0472">Membrane</keyword>
<dbReference type="FunFam" id="1.10.287.630:FF:000003">
    <property type="entry name" value="Cyclic nucleotide-gated ion channel 1"/>
    <property type="match status" value="1"/>
</dbReference>
<name>A0A8J5VB28_ZIZPA</name>
<comment type="similarity">
    <text evidence="2">Belongs to the cyclic nucleotide-gated cation channel (TC 1.A.1.5) family.</text>
</comment>
<dbReference type="SMART" id="SM00100">
    <property type="entry name" value="cNMP"/>
    <property type="match status" value="1"/>
</dbReference>
<evidence type="ECO:0000256" key="4">
    <source>
        <dbReference type="ARBA" id="ARBA00022989"/>
    </source>
</evidence>
<dbReference type="GO" id="GO:0005216">
    <property type="term" value="F:monoatomic ion channel activity"/>
    <property type="evidence" value="ECO:0007669"/>
    <property type="project" value="InterPro"/>
</dbReference>
<dbReference type="Pfam" id="PF00520">
    <property type="entry name" value="Ion_trans"/>
    <property type="match status" value="1"/>
</dbReference>
<gene>
    <name evidence="11" type="ORF">GUJ93_ZPchr0002g26071</name>
</gene>
<reference evidence="11" key="1">
    <citation type="journal article" date="2021" name="bioRxiv">
        <title>Whole Genome Assembly and Annotation of Northern Wild Rice, Zizania palustris L., Supports a Whole Genome Duplication in the Zizania Genus.</title>
        <authorList>
            <person name="Haas M."/>
            <person name="Kono T."/>
            <person name="Macchietto M."/>
            <person name="Millas R."/>
            <person name="McGilp L."/>
            <person name="Shao M."/>
            <person name="Duquette J."/>
            <person name="Hirsch C.N."/>
            <person name="Kimball J."/>
        </authorList>
    </citation>
    <scope>NUCLEOTIDE SEQUENCE</scope>
    <source>
        <tissue evidence="11">Fresh leaf tissue</tissue>
    </source>
</reference>
<evidence type="ECO:0000256" key="8">
    <source>
        <dbReference type="ARBA" id="ARBA00023303"/>
    </source>
</evidence>
<dbReference type="PANTHER" id="PTHR45651:SF5">
    <property type="entry name" value="CYCLIC NUCLEOTIDE-GATED ION CHANNEL 1"/>
    <property type="match status" value="1"/>
</dbReference>
<sequence>MAFREEKYVRFQDCRSEHSVGSDKTNLEGRHNVLGSLMDRTVGAFSFLGNASHSESLNKLASEDKKPKMRILDPQEPFLQRWNKIFVISCLIAVSVDPLFFYIPVIDSDNTCLTGFIAPSSRVFGRGVLVEDTFEIAKRYLSTYFLVDFLAVLPLPQVFVLVVLPRLQETAWAGAAFNLLIYMLASHILGALWYLLSIQQEYTCWKEACSHQDGCDSGSLYCRINTSGNNNFLQNACPTNGTDSPDPIFGIYLPALQNVSQSASFFEKLFYCFWWGLQNLSSLGQNLKTSTDTWENLFAVFVSTSGLVLFALLIGNVQTYLQSASMRIEEMRMKQRDTEQWMSHRLLPDNLKERILRHEQYRWQETRGVDEEGLLINLPKDLRREIKRHLCLSLLTRVPMFENMDNQLLDAMCDRLKPMLYTEGSCIIREGDPVNEMLFIMRGNLESMTTNGGQTGFFNSNVLKGGDFCGEELLTWALDPTSASNLPSSTRTVKTLSEVEAFALRADDLKFVATQFRRLHSKQLQHTFRFYSQQWRTWAACFIQSAWHRYCRKKLEDALFEKEKRLQAAIVCDGSSSLSFGAALYASRFAGNMMRILRRNATRKARLQERVPARKSCFSCVKTAGMLTCTCWEPGIYRRSMERFIDLLKFWLLHTRLPLITRQGKRVLGAAHPPATGNALASNSNTSQTREGCRGCARKTWRWIAWRIGESRSRPRAKCSYFTIPC</sequence>
<comment type="caution">
    <text evidence="11">The sequence shown here is derived from an EMBL/GenBank/DDBJ whole genome shotgun (WGS) entry which is preliminary data.</text>
</comment>
<dbReference type="AlphaFoldDB" id="A0A8J5VB28"/>
<dbReference type="CDD" id="cd00038">
    <property type="entry name" value="CAP_ED"/>
    <property type="match status" value="1"/>
</dbReference>
<dbReference type="Proteomes" id="UP000729402">
    <property type="component" value="Unassembled WGS sequence"/>
</dbReference>
<comment type="subcellular location">
    <subcellularLocation>
        <location evidence="1">Endomembrane system</location>
        <topology evidence="1">Multi-pass membrane protein</topology>
    </subcellularLocation>
</comment>
<keyword evidence="7" id="KW-1071">Ligand-gated ion channel</keyword>
<dbReference type="Pfam" id="PF00027">
    <property type="entry name" value="cNMP_binding"/>
    <property type="match status" value="1"/>
</dbReference>
<dbReference type="GO" id="GO:0012505">
    <property type="term" value="C:endomembrane system"/>
    <property type="evidence" value="ECO:0007669"/>
    <property type="project" value="UniProtKB-SubCell"/>
</dbReference>
<dbReference type="InterPro" id="IPR005821">
    <property type="entry name" value="Ion_trans_dom"/>
</dbReference>
<keyword evidence="7" id="KW-0813">Transport</keyword>
<evidence type="ECO:0000256" key="3">
    <source>
        <dbReference type="ARBA" id="ARBA00022692"/>
    </source>
</evidence>
<keyword evidence="5" id="KW-0406">Ion transport</keyword>
<feature type="transmembrane region" description="Helical" evidence="9">
    <location>
        <begin position="297"/>
        <end position="317"/>
    </location>
</feature>
<keyword evidence="3 9" id="KW-0812">Transmembrane</keyword>
<evidence type="ECO:0000256" key="7">
    <source>
        <dbReference type="ARBA" id="ARBA00023286"/>
    </source>
</evidence>
<evidence type="ECO:0000256" key="9">
    <source>
        <dbReference type="SAM" id="Phobius"/>
    </source>
</evidence>
<protein>
    <recommendedName>
        <fullName evidence="10">Cyclic nucleotide-binding domain-containing protein</fullName>
    </recommendedName>
</protein>
<evidence type="ECO:0000313" key="12">
    <source>
        <dbReference type="Proteomes" id="UP000729402"/>
    </source>
</evidence>
<evidence type="ECO:0000256" key="5">
    <source>
        <dbReference type="ARBA" id="ARBA00023065"/>
    </source>
</evidence>
<accession>A0A8J5VB28</accession>
<evidence type="ECO:0000259" key="10">
    <source>
        <dbReference type="PROSITE" id="PS50042"/>
    </source>
</evidence>
<evidence type="ECO:0000256" key="1">
    <source>
        <dbReference type="ARBA" id="ARBA00004127"/>
    </source>
</evidence>
<dbReference type="InterPro" id="IPR000595">
    <property type="entry name" value="cNMP-bd_dom"/>
</dbReference>
<dbReference type="OrthoDB" id="421226at2759"/>
<dbReference type="GO" id="GO:0016020">
    <property type="term" value="C:membrane"/>
    <property type="evidence" value="ECO:0007669"/>
    <property type="project" value="InterPro"/>
</dbReference>
<keyword evidence="12" id="KW-1185">Reference proteome</keyword>
<evidence type="ECO:0000256" key="2">
    <source>
        <dbReference type="ARBA" id="ARBA00010486"/>
    </source>
</evidence>
<organism evidence="11 12">
    <name type="scientific">Zizania palustris</name>
    <name type="common">Northern wild rice</name>
    <dbReference type="NCBI Taxonomy" id="103762"/>
    <lineage>
        <taxon>Eukaryota</taxon>
        <taxon>Viridiplantae</taxon>
        <taxon>Streptophyta</taxon>
        <taxon>Embryophyta</taxon>
        <taxon>Tracheophyta</taxon>
        <taxon>Spermatophyta</taxon>
        <taxon>Magnoliopsida</taxon>
        <taxon>Liliopsida</taxon>
        <taxon>Poales</taxon>
        <taxon>Poaceae</taxon>
        <taxon>BOP clade</taxon>
        <taxon>Oryzoideae</taxon>
        <taxon>Oryzeae</taxon>
        <taxon>Zizaniinae</taxon>
        <taxon>Zizania</taxon>
    </lineage>
</organism>
<evidence type="ECO:0000256" key="6">
    <source>
        <dbReference type="ARBA" id="ARBA00023136"/>
    </source>
</evidence>
<dbReference type="FunFam" id="2.60.120.10:FF:000024">
    <property type="entry name" value="Cyclic nucleotide-gated ion channel 1"/>
    <property type="match status" value="1"/>
</dbReference>
<dbReference type="EMBL" id="JAAALK010000287">
    <property type="protein sequence ID" value="KAG8058620.1"/>
    <property type="molecule type" value="Genomic_DNA"/>
</dbReference>
<proteinExistence type="inferred from homology"/>